<feature type="region of interest" description="Disordered" evidence="4">
    <location>
        <begin position="249"/>
        <end position="280"/>
    </location>
</feature>
<accession>A0AA88GMG7</accession>
<keyword evidence="3" id="KW-0687">Ribonucleoprotein</keyword>
<sequence>MLFKVAGRYRTRAPTSKHNAKKIDEWCGSGYEYMGQDPDLYRCLSEDLDKGSLILLHHYQVSCPFTGRTQLLRMSHVGNQNYLFGRKIGDLIDGSLISPMYKNYIFKISGACDRNGRPYHPGIYKIGRVRVLKEPGTFGYQAWRAPRSGCRRRKIVKGCVLDAGAAAVSLIVVKKGDQEIPGLTDQVRPKTLGPKRASKIRKLFNLSKLDDVRKYVIKRNVKIGQSVTPKGVKIQRLVTPERIRRKQQRIRESMKKAIKRQRDREMYEKRFPSTSSSTHK</sequence>
<evidence type="ECO:0008006" key="7">
    <source>
        <dbReference type="Google" id="ProtNLM"/>
    </source>
</evidence>
<dbReference type="GeneID" id="68100060"/>
<dbReference type="AlphaFoldDB" id="A0AA88GMG7"/>
<feature type="compositionally biased region" description="Basic and acidic residues" evidence="4">
    <location>
        <begin position="249"/>
        <end position="271"/>
    </location>
</feature>
<name>A0AA88GMG7_NAELO</name>
<evidence type="ECO:0000256" key="1">
    <source>
        <dbReference type="ARBA" id="ARBA00009312"/>
    </source>
</evidence>
<keyword evidence="2" id="KW-0689">Ribosomal protein</keyword>
<dbReference type="GO" id="GO:1990904">
    <property type="term" value="C:ribonucleoprotein complex"/>
    <property type="evidence" value="ECO:0007669"/>
    <property type="project" value="UniProtKB-KW"/>
</dbReference>
<evidence type="ECO:0000256" key="4">
    <source>
        <dbReference type="SAM" id="MobiDB-lite"/>
    </source>
</evidence>
<dbReference type="InterPro" id="IPR001377">
    <property type="entry name" value="Ribosomal_eS6"/>
</dbReference>
<proteinExistence type="inferred from homology"/>
<dbReference type="Proteomes" id="UP000816034">
    <property type="component" value="Unassembled WGS sequence"/>
</dbReference>
<protein>
    <recommendedName>
        <fullName evidence="7">40S ribosomal protein S6</fullName>
    </recommendedName>
</protein>
<dbReference type="GO" id="GO:0003735">
    <property type="term" value="F:structural constituent of ribosome"/>
    <property type="evidence" value="ECO:0007669"/>
    <property type="project" value="InterPro"/>
</dbReference>
<evidence type="ECO:0000313" key="5">
    <source>
        <dbReference type="EMBL" id="KAG2378968.1"/>
    </source>
</evidence>
<evidence type="ECO:0000256" key="2">
    <source>
        <dbReference type="ARBA" id="ARBA00022980"/>
    </source>
</evidence>
<reference evidence="5 6" key="1">
    <citation type="journal article" date="2018" name="BMC Genomics">
        <title>The genome of Naegleria lovaniensis, the basis for a comparative approach to unravel pathogenicity factors of the human pathogenic amoeba N. fowleri.</title>
        <authorList>
            <person name="Liechti N."/>
            <person name="Schurch N."/>
            <person name="Bruggmann R."/>
            <person name="Wittwer M."/>
        </authorList>
    </citation>
    <scope>NUCLEOTIDE SEQUENCE [LARGE SCALE GENOMIC DNA]</scope>
    <source>
        <strain evidence="5 6">ATCC 30569</strain>
    </source>
</reference>
<dbReference type="SMART" id="SM01405">
    <property type="entry name" value="Ribosomal_S6e"/>
    <property type="match status" value="1"/>
</dbReference>
<dbReference type="RefSeq" id="XP_044546230.1">
    <property type="nucleotide sequence ID" value="XM_044697590.1"/>
</dbReference>
<keyword evidence="6" id="KW-1185">Reference proteome</keyword>
<evidence type="ECO:0000313" key="6">
    <source>
        <dbReference type="Proteomes" id="UP000816034"/>
    </source>
</evidence>
<dbReference type="GO" id="GO:0006412">
    <property type="term" value="P:translation"/>
    <property type="evidence" value="ECO:0007669"/>
    <property type="project" value="InterPro"/>
</dbReference>
<dbReference type="EMBL" id="PYSW02000030">
    <property type="protein sequence ID" value="KAG2378968.1"/>
    <property type="molecule type" value="Genomic_DNA"/>
</dbReference>
<organism evidence="5 6">
    <name type="scientific">Naegleria lovaniensis</name>
    <name type="common">Amoeba</name>
    <dbReference type="NCBI Taxonomy" id="51637"/>
    <lineage>
        <taxon>Eukaryota</taxon>
        <taxon>Discoba</taxon>
        <taxon>Heterolobosea</taxon>
        <taxon>Tetramitia</taxon>
        <taxon>Eutetramitia</taxon>
        <taxon>Vahlkampfiidae</taxon>
        <taxon>Naegleria</taxon>
    </lineage>
</organism>
<dbReference type="PANTHER" id="PTHR11502">
    <property type="entry name" value="40S RIBOSOMAL PROTEIN S6"/>
    <property type="match status" value="1"/>
</dbReference>
<comment type="similarity">
    <text evidence="1">Belongs to the eukaryotic ribosomal protein eS6 family.</text>
</comment>
<dbReference type="Gene3D" id="1.20.5.2650">
    <property type="match status" value="1"/>
</dbReference>
<evidence type="ECO:0000256" key="3">
    <source>
        <dbReference type="ARBA" id="ARBA00023274"/>
    </source>
</evidence>
<comment type="caution">
    <text evidence="5">The sequence shown here is derived from an EMBL/GenBank/DDBJ whole genome shotgun (WGS) entry which is preliminary data.</text>
</comment>
<dbReference type="GO" id="GO:0005840">
    <property type="term" value="C:ribosome"/>
    <property type="evidence" value="ECO:0007669"/>
    <property type="project" value="UniProtKB-KW"/>
</dbReference>
<dbReference type="Pfam" id="PF01092">
    <property type="entry name" value="Ribosomal_S6e"/>
    <property type="match status" value="1"/>
</dbReference>
<gene>
    <name evidence="5" type="ORF">C9374_007606</name>
</gene>